<evidence type="ECO:0000259" key="1">
    <source>
        <dbReference type="Pfam" id="PF00561"/>
    </source>
</evidence>
<reference evidence="2" key="2">
    <citation type="submission" date="2020-09" db="EMBL/GenBank/DDBJ databases">
        <authorList>
            <person name="Sun Q."/>
            <person name="Kim S."/>
        </authorList>
    </citation>
    <scope>NUCLEOTIDE SEQUENCE</scope>
    <source>
        <strain evidence="2">KCTC 23714</strain>
    </source>
</reference>
<dbReference type="AlphaFoldDB" id="A0A918IR74"/>
<dbReference type="InterPro" id="IPR050266">
    <property type="entry name" value="AB_hydrolase_sf"/>
</dbReference>
<dbReference type="PANTHER" id="PTHR43798:SF33">
    <property type="entry name" value="HYDROLASE, PUTATIVE (AFU_ORTHOLOGUE AFUA_2G14860)-RELATED"/>
    <property type="match status" value="1"/>
</dbReference>
<dbReference type="EMBL" id="BMYQ01000003">
    <property type="protein sequence ID" value="GGW26743.1"/>
    <property type="molecule type" value="Genomic_DNA"/>
</dbReference>
<gene>
    <name evidence="2" type="ORF">GCM10011452_13850</name>
</gene>
<dbReference type="Gene3D" id="3.40.50.1820">
    <property type="entry name" value="alpha/beta hydrolase"/>
    <property type="match status" value="1"/>
</dbReference>
<dbReference type="GO" id="GO:0016020">
    <property type="term" value="C:membrane"/>
    <property type="evidence" value="ECO:0007669"/>
    <property type="project" value="TreeGrafter"/>
</dbReference>
<dbReference type="PRINTS" id="PR00111">
    <property type="entry name" value="ABHYDROLASE"/>
</dbReference>
<accession>A0A918IR74</accession>
<evidence type="ECO:0000313" key="3">
    <source>
        <dbReference type="Proteomes" id="UP000628984"/>
    </source>
</evidence>
<reference evidence="2" key="1">
    <citation type="journal article" date="2014" name="Int. J. Syst. Evol. Microbiol.">
        <title>Complete genome sequence of Corynebacterium casei LMG S-19264T (=DSM 44701T), isolated from a smear-ripened cheese.</title>
        <authorList>
            <consortium name="US DOE Joint Genome Institute (JGI-PGF)"/>
            <person name="Walter F."/>
            <person name="Albersmeier A."/>
            <person name="Kalinowski J."/>
            <person name="Ruckert C."/>
        </authorList>
    </citation>
    <scope>NUCLEOTIDE SEQUENCE</scope>
    <source>
        <strain evidence="2">KCTC 23714</strain>
    </source>
</reference>
<dbReference type="InterPro" id="IPR000073">
    <property type="entry name" value="AB_hydrolase_1"/>
</dbReference>
<dbReference type="SUPFAM" id="SSF53474">
    <property type="entry name" value="alpha/beta-Hydrolases"/>
    <property type="match status" value="1"/>
</dbReference>
<evidence type="ECO:0000313" key="2">
    <source>
        <dbReference type="EMBL" id="GGW26743.1"/>
    </source>
</evidence>
<feature type="domain" description="AB hydrolase-1" evidence="1">
    <location>
        <begin position="21"/>
        <end position="246"/>
    </location>
</feature>
<comment type="caution">
    <text evidence="2">The sequence shown here is derived from an EMBL/GenBank/DDBJ whole genome shotgun (WGS) entry which is preliminary data.</text>
</comment>
<dbReference type="PANTHER" id="PTHR43798">
    <property type="entry name" value="MONOACYLGLYCEROL LIPASE"/>
    <property type="match status" value="1"/>
</dbReference>
<organism evidence="2 3">
    <name type="scientific">Gemmobacter lanyuensis</name>
    <dbReference type="NCBI Taxonomy" id="1054497"/>
    <lineage>
        <taxon>Bacteria</taxon>
        <taxon>Pseudomonadati</taxon>
        <taxon>Pseudomonadota</taxon>
        <taxon>Alphaproteobacteria</taxon>
        <taxon>Rhodobacterales</taxon>
        <taxon>Paracoccaceae</taxon>
        <taxon>Gemmobacter</taxon>
    </lineage>
</organism>
<proteinExistence type="predicted"/>
<keyword evidence="3" id="KW-1185">Reference proteome</keyword>
<name>A0A918IR74_9RHOB</name>
<sequence>MSDLPESCRVFAGGPRRAVALHCSLAHAGAWANLAAALRGLTITAPDLPGHGRAAPWTGARSLHDMAYDIALATLRAQGGAADLIGHSFGATVALRVALDHPDLVRTLTLIEPVLFAAARGDAAFALFAAGYAEVDRHIDSAPALAAQAFHAIWGAGDFASLPERQRRYMTDRMGLIRAQNDVLLEDRPGMLAPGRLEGFDRPTLLIEGAESPTIVAAIHGALAARLPKVQRHVIGGAGHMLPITHAAAVAAVMASLVS</sequence>
<dbReference type="InterPro" id="IPR029058">
    <property type="entry name" value="AB_hydrolase_fold"/>
</dbReference>
<protein>
    <recommendedName>
        <fullName evidence="1">AB hydrolase-1 domain-containing protein</fullName>
    </recommendedName>
</protein>
<dbReference type="Pfam" id="PF00561">
    <property type="entry name" value="Abhydrolase_1"/>
    <property type="match status" value="1"/>
</dbReference>
<dbReference type="Proteomes" id="UP000628984">
    <property type="component" value="Unassembled WGS sequence"/>
</dbReference>
<dbReference type="RefSeq" id="WP_189633125.1">
    <property type="nucleotide sequence ID" value="NZ_BMYQ01000003.1"/>
</dbReference>